<dbReference type="SUPFAM" id="SSF52172">
    <property type="entry name" value="CheY-like"/>
    <property type="match status" value="1"/>
</dbReference>
<evidence type="ECO:0000313" key="8">
    <source>
        <dbReference type="EMBL" id="NMH90780.1"/>
    </source>
</evidence>
<dbReference type="CDD" id="cd06170">
    <property type="entry name" value="LuxR_C_like"/>
    <property type="match status" value="1"/>
</dbReference>
<dbReference type="InterPro" id="IPR001789">
    <property type="entry name" value="Sig_transdc_resp-reg_receiver"/>
</dbReference>
<proteinExistence type="predicted"/>
<accession>A0A848DDT9</accession>
<dbReference type="Pfam" id="PF00196">
    <property type="entry name" value="GerE"/>
    <property type="match status" value="1"/>
</dbReference>
<feature type="modified residue" description="4-aspartylphosphate" evidence="5">
    <location>
        <position position="76"/>
    </location>
</feature>
<dbReference type="AlphaFoldDB" id="A0A848DDT9"/>
<dbReference type="GO" id="GO:0003677">
    <property type="term" value="F:DNA binding"/>
    <property type="evidence" value="ECO:0007669"/>
    <property type="project" value="UniProtKB-KW"/>
</dbReference>
<dbReference type="GO" id="GO:0000160">
    <property type="term" value="P:phosphorelay signal transduction system"/>
    <property type="evidence" value="ECO:0007669"/>
    <property type="project" value="InterPro"/>
</dbReference>
<keyword evidence="9" id="KW-1185">Reference proteome</keyword>
<keyword evidence="4" id="KW-0804">Transcription</keyword>
<dbReference type="SMART" id="SM00421">
    <property type="entry name" value="HTH_LUXR"/>
    <property type="match status" value="1"/>
</dbReference>
<dbReference type="GO" id="GO:0006355">
    <property type="term" value="P:regulation of DNA-templated transcription"/>
    <property type="evidence" value="ECO:0007669"/>
    <property type="project" value="InterPro"/>
</dbReference>
<organism evidence="8 9">
    <name type="scientific">Pseudonocardia bannensis</name>
    <dbReference type="NCBI Taxonomy" id="630973"/>
    <lineage>
        <taxon>Bacteria</taxon>
        <taxon>Bacillati</taxon>
        <taxon>Actinomycetota</taxon>
        <taxon>Actinomycetes</taxon>
        <taxon>Pseudonocardiales</taxon>
        <taxon>Pseudonocardiaceae</taxon>
        <taxon>Pseudonocardia</taxon>
    </lineage>
</organism>
<reference evidence="8 9" key="1">
    <citation type="submission" date="2020-04" db="EMBL/GenBank/DDBJ databases">
        <authorList>
            <person name="Klaysubun C."/>
            <person name="Duangmal K."/>
            <person name="Lipun K."/>
        </authorList>
    </citation>
    <scope>NUCLEOTIDE SEQUENCE [LARGE SCALE GENOMIC DNA]</scope>
    <source>
        <strain evidence="8 9">DSM 45300</strain>
    </source>
</reference>
<feature type="domain" description="Response regulatory" evidence="7">
    <location>
        <begin position="25"/>
        <end position="141"/>
    </location>
</feature>
<keyword evidence="3" id="KW-0238">DNA-binding</keyword>
<dbReference type="SUPFAM" id="SSF46894">
    <property type="entry name" value="C-terminal effector domain of the bipartite response regulators"/>
    <property type="match status" value="1"/>
</dbReference>
<evidence type="ECO:0000313" key="9">
    <source>
        <dbReference type="Proteomes" id="UP000586918"/>
    </source>
</evidence>
<evidence type="ECO:0000259" key="7">
    <source>
        <dbReference type="PROSITE" id="PS50110"/>
    </source>
</evidence>
<evidence type="ECO:0000256" key="2">
    <source>
        <dbReference type="ARBA" id="ARBA00023015"/>
    </source>
</evidence>
<feature type="domain" description="HTH luxR-type" evidence="6">
    <location>
        <begin position="171"/>
        <end position="236"/>
    </location>
</feature>
<dbReference type="PROSITE" id="PS50110">
    <property type="entry name" value="RESPONSE_REGULATORY"/>
    <property type="match status" value="1"/>
</dbReference>
<dbReference type="PROSITE" id="PS00622">
    <property type="entry name" value="HTH_LUXR_1"/>
    <property type="match status" value="1"/>
</dbReference>
<dbReference type="PANTHER" id="PTHR43214:SF24">
    <property type="entry name" value="TRANSCRIPTIONAL REGULATORY PROTEIN NARL-RELATED"/>
    <property type="match status" value="1"/>
</dbReference>
<dbReference type="Proteomes" id="UP000586918">
    <property type="component" value="Unassembled WGS sequence"/>
</dbReference>
<sequence length="240" mass="25556">MTRGDGARSAGAARRDDAPSAGSTRVLIVDDDALVRAGLTMILGSAENLEIVGEAADGDEAVEAVRRHRPDVVLMDIRMPRMDGLAATQALTALSTPPRVVVLTTFDLDDYVFRALQAGASGFLLKDTPPRRLVEAVQVVAAGEAMLSPSVTGRLIQHFAATGGDTRRRNARDRLAVLTEREREVLVAVARGCSNAEIGRELYLSEATVKAHVSRLLTKLDATNRVQVAILAHDAGLLGD</sequence>
<evidence type="ECO:0000259" key="6">
    <source>
        <dbReference type="PROSITE" id="PS50043"/>
    </source>
</evidence>
<dbReference type="Gene3D" id="3.40.50.2300">
    <property type="match status" value="1"/>
</dbReference>
<dbReference type="InterPro" id="IPR039420">
    <property type="entry name" value="WalR-like"/>
</dbReference>
<comment type="caution">
    <text evidence="8">The sequence shown here is derived from an EMBL/GenBank/DDBJ whole genome shotgun (WGS) entry which is preliminary data.</text>
</comment>
<evidence type="ECO:0000256" key="1">
    <source>
        <dbReference type="ARBA" id="ARBA00022553"/>
    </source>
</evidence>
<keyword evidence="1 5" id="KW-0597">Phosphoprotein</keyword>
<dbReference type="InterPro" id="IPR058245">
    <property type="entry name" value="NreC/VraR/RcsB-like_REC"/>
</dbReference>
<dbReference type="PROSITE" id="PS50043">
    <property type="entry name" value="HTH_LUXR_2"/>
    <property type="match status" value="1"/>
</dbReference>
<dbReference type="InterPro" id="IPR011006">
    <property type="entry name" value="CheY-like_superfamily"/>
</dbReference>
<keyword evidence="2" id="KW-0805">Transcription regulation</keyword>
<name>A0A848DDT9_9PSEU</name>
<evidence type="ECO:0000256" key="3">
    <source>
        <dbReference type="ARBA" id="ARBA00023125"/>
    </source>
</evidence>
<dbReference type="InterPro" id="IPR000792">
    <property type="entry name" value="Tscrpt_reg_LuxR_C"/>
</dbReference>
<dbReference type="PRINTS" id="PR00038">
    <property type="entry name" value="HTHLUXR"/>
</dbReference>
<evidence type="ECO:0000256" key="5">
    <source>
        <dbReference type="PROSITE-ProRule" id="PRU00169"/>
    </source>
</evidence>
<dbReference type="CDD" id="cd17535">
    <property type="entry name" value="REC_NarL-like"/>
    <property type="match status" value="1"/>
</dbReference>
<dbReference type="InterPro" id="IPR016032">
    <property type="entry name" value="Sig_transdc_resp-reg_C-effctor"/>
</dbReference>
<dbReference type="SMART" id="SM00448">
    <property type="entry name" value="REC"/>
    <property type="match status" value="1"/>
</dbReference>
<protein>
    <submittedName>
        <fullName evidence="8">Response regulator transcription factor</fullName>
    </submittedName>
</protein>
<gene>
    <name evidence="8" type="ORF">HF519_04115</name>
</gene>
<dbReference type="Pfam" id="PF00072">
    <property type="entry name" value="Response_reg"/>
    <property type="match status" value="1"/>
</dbReference>
<evidence type="ECO:0000256" key="4">
    <source>
        <dbReference type="ARBA" id="ARBA00023163"/>
    </source>
</evidence>
<dbReference type="PANTHER" id="PTHR43214">
    <property type="entry name" value="TWO-COMPONENT RESPONSE REGULATOR"/>
    <property type="match status" value="1"/>
</dbReference>
<dbReference type="EMBL" id="JAAXKZ010000008">
    <property type="protein sequence ID" value="NMH90780.1"/>
    <property type="molecule type" value="Genomic_DNA"/>
</dbReference>